<dbReference type="PROSITE" id="PS01319">
    <property type="entry name" value="RBFA"/>
    <property type="match status" value="1"/>
</dbReference>
<dbReference type="PANTHER" id="PTHR33515:SF1">
    <property type="entry name" value="RIBOSOME-BINDING FACTOR A, CHLOROPLASTIC-RELATED"/>
    <property type="match status" value="1"/>
</dbReference>
<keyword evidence="1 3" id="KW-0963">Cytoplasm</keyword>
<sequence length="132" mass="15085">MAREFSRPQRVAQQVQKEVAVILQREIKDSRLGLVTVSSVDVTRDLAYAKVFVTFLDDSEEGIKQGLEALEDAKAYIRLLLGKAMRLRAVPELRFAYDKSLVEGMRMSSLATQAVNEDHRKQQKHNQHDEDN</sequence>
<gene>
    <name evidence="3" type="primary">rbfA</name>
    <name evidence="5" type="ORF">EV690_1014</name>
</gene>
<dbReference type="EMBL" id="SMGD01000011">
    <property type="protein sequence ID" value="TCK58861.1"/>
    <property type="molecule type" value="Genomic_DNA"/>
</dbReference>
<dbReference type="FunFam" id="3.30.300.20:FF:000007">
    <property type="entry name" value="Ribosome-binding factor A"/>
    <property type="match status" value="1"/>
</dbReference>
<dbReference type="OrthoDB" id="307788at2"/>
<feature type="compositionally biased region" description="Basic and acidic residues" evidence="4">
    <location>
        <begin position="116"/>
        <end position="132"/>
    </location>
</feature>
<dbReference type="NCBIfam" id="TIGR00082">
    <property type="entry name" value="rbfA"/>
    <property type="match status" value="1"/>
</dbReference>
<evidence type="ECO:0000313" key="5">
    <source>
        <dbReference type="EMBL" id="TCK58861.1"/>
    </source>
</evidence>
<dbReference type="PANTHER" id="PTHR33515">
    <property type="entry name" value="RIBOSOME-BINDING FACTOR A, CHLOROPLASTIC-RELATED"/>
    <property type="match status" value="1"/>
</dbReference>
<dbReference type="InterPro" id="IPR015946">
    <property type="entry name" value="KH_dom-like_a/b"/>
</dbReference>
<accession>A0A4V2PRH4</accession>
<comment type="similarity">
    <text evidence="3">Belongs to the RbfA family.</text>
</comment>
<dbReference type="RefSeq" id="WP_131911809.1">
    <property type="nucleotide sequence ID" value="NZ_OU594967.1"/>
</dbReference>
<reference evidence="5 6" key="1">
    <citation type="submission" date="2019-03" db="EMBL/GenBank/DDBJ databases">
        <title>Genomic Encyclopedia of Type Strains, Phase IV (KMG-IV): sequencing the most valuable type-strain genomes for metagenomic binning, comparative biology and taxonomic classification.</title>
        <authorList>
            <person name="Goeker M."/>
        </authorList>
    </citation>
    <scope>NUCLEOTIDE SEQUENCE [LARGE SCALE GENOMIC DNA]</scope>
    <source>
        <strain evidence="5 6">DSM 18577</strain>
    </source>
</reference>
<comment type="subunit">
    <text evidence="3">Monomer. Binds 30S ribosomal subunits, but not 50S ribosomal subunits or 70S ribosomes.</text>
</comment>
<dbReference type="GO" id="GO:0043024">
    <property type="term" value="F:ribosomal small subunit binding"/>
    <property type="evidence" value="ECO:0007669"/>
    <property type="project" value="TreeGrafter"/>
</dbReference>
<comment type="subcellular location">
    <subcellularLocation>
        <location evidence="3">Cytoplasm</location>
    </subcellularLocation>
</comment>
<dbReference type="AlphaFoldDB" id="A0A4V2PRH4"/>
<evidence type="ECO:0000256" key="2">
    <source>
        <dbReference type="ARBA" id="ARBA00022517"/>
    </source>
</evidence>
<comment type="function">
    <text evidence="3">One of several proteins that assist in the late maturation steps of the functional core of the 30S ribosomal subunit. Associates with free 30S ribosomal subunits (but not with 30S subunits that are part of 70S ribosomes or polysomes). Required for efficient processing of 16S rRNA. May interact with the 5'-terminal helix region of 16S rRNA.</text>
</comment>
<organism evidence="5 6">
    <name type="scientific">Celerinatantimonas diazotrophica</name>
    <dbReference type="NCBI Taxonomy" id="412034"/>
    <lineage>
        <taxon>Bacteria</taxon>
        <taxon>Pseudomonadati</taxon>
        <taxon>Pseudomonadota</taxon>
        <taxon>Gammaproteobacteria</taxon>
        <taxon>Celerinatantimonadaceae</taxon>
        <taxon>Celerinatantimonas</taxon>
    </lineage>
</organism>
<feature type="region of interest" description="Disordered" evidence="4">
    <location>
        <begin position="112"/>
        <end position="132"/>
    </location>
</feature>
<dbReference type="GO" id="GO:0005829">
    <property type="term" value="C:cytosol"/>
    <property type="evidence" value="ECO:0007669"/>
    <property type="project" value="TreeGrafter"/>
</dbReference>
<dbReference type="Proteomes" id="UP000295565">
    <property type="component" value="Unassembled WGS sequence"/>
</dbReference>
<protein>
    <recommendedName>
        <fullName evidence="3">Ribosome-binding factor A</fullName>
    </recommendedName>
</protein>
<name>A0A4V2PRH4_9GAMM</name>
<evidence type="ECO:0000256" key="4">
    <source>
        <dbReference type="SAM" id="MobiDB-lite"/>
    </source>
</evidence>
<evidence type="ECO:0000256" key="1">
    <source>
        <dbReference type="ARBA" id="ARBA00022490"/>
    </source>
</evidence>
<comment type="caution">
    <text evidence="5">The sequence shown here is derived from an EMBL/GenBank/DDBJ whole genome shotgun (WGS) entry which is preliminary data.</text>
</comment>
<keyword evidence="2 3" id="KW-0690">Ribosome biogenesis</keyword>
<keyword evidence="6" id="KW-1185">Reference proteome</keyword>
<dbReference type="SUPFAM" id="SSF89919">
    <property type="entry name" value="Ribosome-binding factor A, RbfA"/>
    <property type="match status" value="1"/>
</dbReference>
<proteinExistence type="inferred from homology"/>
<dbReference type="Pfam" id="PF02033">
    <property type="entry name" value="RBFA"/>
    <property type="match status" value="1"/>
</dbReference>
<dbReference type="InterPro" id="IPR020053">
    <property type="entry name" value="Ribosome-bd_factorA_CS"/>
</dbReference>
<dbReference type="Gene3D" id="3.30.300.20">
    <property type="match status" value="1"/>
</dbReference>
<dbReference type="GO" id="GO:0030490">
    <property type="term" value="P:maturation of SSU-rRNA"/>
    <property type="evidence" value="ECO:0007669"/>
    <property type="project" value="UniProtKB-UniRule"/>
</dbReference>
<evidence type="ECO:0000256" key="3">
    <source>
        <dbReference type="HAMAP-Rule" id="MF_00003"/>
    </source>
</evidence>
<dbReference type="HAMAP" id="MF_00003">
    <property type="entry name" value="RbfA"/>
    <property type="match status" value="1"/>
</dbReference>
<evidence type="ECO:0000313" key="6">
    <source>
        <dbReference type="Proteomes" id="UP000295565"/>
    </source>
</evidence>
<dbReference type="InterPro" id="IPR023799">
    <property type="entry name" value="RbfA_dom_sf"/>
</dbReference>
<dbReference type="InterPro" id="IPR000238">
    <property type="entry name" value="RbfA"/>
</dbReference>